<keyword evidence="3" id="KW-1185">Reference proteome</keyword>
<dbReference type="InterPro" id="IPR011009">
    <property type="entry name" value="Kinase-like_dom_sf"/>
</dbReference>
<feature type="domain" description="CHK kinase-like" evidence="1">
    <location>
        <begin position="137"/>
        <end position="325"/>
    </location>
</feature>
<evidence type="ECO:0000259" key="1">
    <source>
        <dbReference type="SMART" id="SM00587"/>
    </source>
</evidence>
<dbReference type="SUPFAM" id="SSF56112">
    <property type="entry name" value="Protein kinase-like (PK-like)"/>
    <property type="match status" value="1"/>
</dbReference>
<dbReference type="SMART" id="SM00587">
    <property type="entry name" value="CHK"/>
    <property type="match status" value="1"/>
</dbReference>
<organism evidence="2 3">
    <name type="scientific">Anopheles quadriannulatus</name>
    <name type="common">Mosquito</name>
    <dbReference type="NCBI Taxonomy" id="34691"/>
    <lineage>
        <taxon>Eukaryota</taxon>
        <taxon>Metazoa</taxon>
        <taxon>Ecdysozoa</taxon>
        <taxon>Arthropoda</taxon>
        <taxon>Hexapoda</taxon>
        <taxon>Insecta</taxon>
        <taxon>Pterygota</taxon>
        <taxon>Neoptera</taxon>
        <taxon>Endopterygota</taxon>
        <taxon>Diptera</taxon>
        <taxon>Nematocera</taxon>
        <taxon>Culicoidea</taxon>
        <taxon>Culicidae</taxon>
        <taxon>Anophelinae</taxon>
        <taxon>Anopheles</taxon>
    </lineage>
</organism>
<name>A0A1I8JVW9_ANOQN</name>
<accession>A0A1I8JVW9</accession>
<proteinExistence type="predicted"/>
<dbReference type="Pfam" id="PF02958">
    <property type="entry name" value="EcKL"/>
    <property type="match status" value="1"/>
</dbReference>
<dbReference type="EnsemblMetazoa" id="AQUA016179-RA">
    <property type="protein sequence ID" value="AQUA016179-PA"/>
    <property type="gene ID" value="AQUA016179"/>
</dbReference>
<protein>
    <submittedName>
        <fullName evidence="2">CHK domain-containing protein</fullName>
    </submittedName>
</protein>
<dbReference type="InterPro" id="IPR004119">
    <property type="entry name" value="EcKL"/>
</dbReference>
<evidence type="ECO:0000313" key="3">
    <source>
        <dbReference type="Proteomes" id="UP000076407"/>
    </source>
</evidence>
<dbReference type="InterPro" id="IPR015897">
    <property type="entry name" value="CHK_kinase-like"/>
</dbReference>
<evidence type="ECO:0000313" key="2">
    <source>
        <dbReference type="EnsemblMetazoa" id="AQUA016179-PA"/>
    </source>
</evidence>
<dbReference type="VEuPathDB" id="VectorBase:AQUA016179"/>
<dbReference type="PANTHER" id="PTHR11012">
    <property type="entry name" value="PROTEIN KINASE-LIKE DOMAIN-CONTAINING"/>
    <property type="match status" value="1"/>
</dbReference>
<dbReference type="Proteomes" id="UP000076407">
    <property type="component" value="Unassembled WGS sequence"/>
</dbReference>
<sequence>MSCHRDQPEAPAWLNDEFFRDVMRESNNDSSIELTSACILRPGTSKKDHYGSVMFRTTVTYQSKRLAEEKFVDIIMKTKPEADGLMKDLLDDDGLFVVEIEMYSKVLPEVTRLLKEIGEEYKYPRYIYGTLKPHTILILEDISGQGWVEGDLINTLDDMKPIVKNVAMLHAASVILESLDTTVLTKFRHTMAHKFLGLEGLVRKGFGDLMQFTELYPEFAQFAKPLVKFQQNLRDFFDSIFKPTKSIQSVLIHGDCHTKNLLHQLDAHGRHTETILLDYQICCWTSPAIDLYYMLDLIPTQEIKDNYRSELVYLYHQQYSNLLKRLGFTRNIPSLQDLNIELIRCAGLGGYNSHARFSQNNKIMIHYFLELFHYAAFMSYRFMDQCAIDVEAILKGELEHPVTKNEEYKKIMHTELTRLLHQGTLTND</sequence>
<dbReference type="Gene3D" id="3.90.1200.10">
    <property type="match status" value="1"/>
</dbReference>
<dbReference type="PANTHER" id="PTHR11012:SF12">
    <property type="entry name" value="CHK KINASE-LIKE DOMAIN-CONTAINING PROTEIN-RELATED"/>
    <property type="match status" value="1"/>
</dbReference>
<dbReference type="AlphaFoldDB" id="A0A1I8JVW9"/>
<dbReference type="STRING" id="34691.A0A1I8JVW9"/>
<reference evidence="2" key="1">
    <citation type="submission" date="2020-05" db="UniProtKB">
        <authorList>
            <consortium name="EnsemblMetazoa"/>
        </authorList>
    </citation>
    <scope>IDENTIFICATION</scope>
    <source>
        <strain evidence="2">SANGQUA</strain>
    </source>
</reference>